<comment type="function">
    <text evidence="12">Catalyzes the conjugation of the 1'-hydroxyl group of D-myo-inositol-3-phosphate (also named L-myo-inositol-1-phosphate) with a lipid tail of cytidine diphosphate diacylglycerol (CDP-DAG), forming phosphatidylinositol phosphate (PIP) and CMP. PIP is a precursor of phosphatidylinositol (PI) which is an essential lipid required for cell wall formation.</text>
</comment>
<dbReference type="Gene3D" id="1.20.120.1760">
    <property type="match status" value="1"/>
</dbReference>
<gene>
    <name evidence="14" type="primary">pgsA1</name>
    <name evidence="14" type="ORF">BDLFYP24_01505</name>
    <name evidence="13" type="ORF">GBB04_05680</name>
</gene>
<keyword evidence="7 12" id="KW-0472">Membrane</keyword>
<keyword evidence="12" id="KW-0594">Phospholipid biosynthesis</keyword>
<dbReference type="Pfam" id="PF01066">
    <property type="entry name" value="CDP-OH_P_transf"/>
    <property type="match status" value="1"/>
</dbReference>
<comment type="catalytic activity">
    <reaction evidence="8 12">
        <text>1,2-di-(9Z-octadecenoyl)-sn-glycero-3-cytidine-5'-diphosphate + 1D-myo-inositol 3-phosphate = 1,2-di-(9Z-octadecenoyl)-sn-glycero-3-phospho-(1D-myo-inositol-3-phosphate) + CMP + H(+)</text>
        <dbReference type="Rhea" id="RHEA:61216"/>
        <dbReference type="ChEBI" id="CHEBI:15378"/>
        <dbReference type="ChEBI" id="CHEBI:58401"/>
        <dbReference type="ChEBI" id="CHEBI:60377"/>
        <dbReference type="ChEBI" id="CHEBI:85356"/>
        <dbReference type="ChEBI" id="CHEBI:144472"/>
    </reaction>
</comment>
<evidence type="ECO:0000256" key="12">
    <source>
        <dbReference type="HAMAP-Rule" id="MF_02241"/>
    </source>
</evidence>
<feature type="binding site" evidence="12">
    <location>
        <position position="69"/>
    </location>
    <ligand>
        <name>a CDP-1,2-diacyl-sn-glycerol</name>
        <dbReference type="ChEBI" id="CHEBI:58332"/>
    </ligand>
</feature>
<comment type="pathway">
    <text evidence="2 12">Phospholipid metabolism; phosphatidylinositol phosphate biosynthesis.</text>
</comment>
<evidence type="ECO:0000256" key="3">
    <source>
        <dbReference type="ARBA" id="ARBA00010441"/>
    </source>
</evidence>
<feature type="binding site" evidence="12">
    <location>
        <position position="65"/>
    </location>
    <ligand>
        <name>Mg(2+)</name>
        <dbReference type="ChEBI" id="CHEBI:18420"/>
        <label>1</label>
    </ligand>
</feature>
<dbReference type="InterPro" id="IPR044268">
    <property type="entry name" value="PIP_synthase_PgsA1"/>
</dbReference>
<dbReference type="InterPro" id="IPR000462">
    <property type="entry name" value="CDP-OH_P_trans"/>
</dbReference>
<feature type="transmembrane region" description="Helical" evidence="12">
    <location>
        <begin position="92"/>
        <end position="113"/>
    </location>
</feature>
<accession>A0A6N2SL50</accession>
<evidence type="ECO:0000313" key="15">
    <source>
        <dbReference type="Proteomes" id="UP000429211"/>
    </source>
</evidence>
<evidence type="ECO:0000256" key="2">
    <source>
        <dbReference type="ARBA" id="ARBA00004805"/>
    </source>
</evidence>
<evidence type="ECO:0000256" key="1">
    <source>
        <dbReference type="ARBA" id="ARBA00004127"/>
    </source>
</evidence>
<evidence type="ECO:0000256" key="4">
    <source>
        <dbReference type="ARBA" id="ARBA00011738"/>
    </source>
</evidence>
<dbReference type="AlphaFoldDB" id="A0A6N2SL50"/>
<keyword evidence="12" id="KW-0443">Lipid metabolism</keyword>
<dbReference type="Proteomes" id="UP000429211">
    <property type="component" value="Unassembled WGS sequence"/>
</dbReference>
<keyword evidence="12 14" id="KW-0808">Transferase</keyword>
<comment type="cofactor">
    <cofactor evidence="12">
        <name>Mg(2+)</name>
        <dbReference type="ChEBI" id="CHEBI:18420"/>
    </cofactor>
    <text evidence="12">Contains a di-nuclear catalytic Mg(2+) center.</text>
</comment>
<feature type="binding site" evidence="12">
    <location>
        <position position="86"/>
    </location>
    <ligand>
        <name>Mg(2+)</name>
        <dbReference type="ChEBI" id="CHEBI:18420"/>
        <label>2</label>
    </ligand>
</feature>
<feature type="transmembrane region" description="Helical" evidence="12">
    <location>
        <begin position="50"/>
        <end position="71"/>
    </location>
</feature>
<keyword evidence="12" id="KW-0444">Lipid biosynthesis</keyword>
<evidence type="ECO:0000256" key="11">
    <source>
        <dbReference type="ARBA" id="ARBA00048865"/>
    </source>
</evidence>
<feature type="binding site" evidence="12">
    <location>
        <position position="68"/>
    </location>
    <ligand>
        <name>Mg(2+)</name>
        <dbReference type="ChEBI" id="CHEBI:18420"/>
        <label>1</label>
    </ligand>
</feature>
<dbReference type="EMBL" id="WDPD01000005">
    <property type="protein sequence ID" value="KAB7460560.1"/>
    <property type="molecule type" value="Genomic_DNA"/>
</dbReference>
<dbReference type="InterPro" id="IPR043130">
    <property type="entry name" value="CDP-OH_PTrfase_TM_dom"/>
</dbReference>
<feature type="binding site" evidence="12">
    <location>
        <position position="90"/>
    </location>
    <ligand>
        <name>Mg(2+)</name>
        <dbReference type="ChEBI" id="CHEBI:18420"/>
        <label>2</label>
    </ligand>
</feature>
<evidence type="ECO:0000256" key="7">
    <source>
        <dbReference type="ARBA" id="ARBA00023136"/>
    </source>
</evidence>
<feature type="binding site" evidence="12">
    <location>
        <position position="86"/>
    </location>
    <ligand>
        <name>Mg(2+)</name>
        <dbReference type="ChEBI" id="CHEBI:18420"/>
        <label>1</label>
    </ligand>
</feature>
<sequence length="221" mass="23664">MLEHLRDPFKKLIEPIAKALIAMGLTANAVTIIGAIGTIVAAIATGVTGHLFAGSVVLTILVLADSLDGSIAKLTTGGTEFGAFLDSTLDRIADWAVLTGVIIFFLTHSDWWYDSTNTSFPDYTSRVGVIAAMVSVMTSFVTSYARARAESVGFEVKNGVATRADRLVIILVGMAITGLTHQGLWLAIAMALLAALGIITVFQRIFEAKRQMRVGKKTYRV</sequence>
<keyword evidence="12" id="KW-0479">Metal-binding</keyword>
<dbReference type="NCBIfam" id="NF045883">
    <property type="entry name" value="PIPSynth"/>
    <property type="match status" value="1"/>
</dbReference>
<evidence type="ECO:0000256" key="8">
    <source>
        <dbReference type="ARBA" id="ARBA00023935"/>
    </source>
</evidence>
<dbReference type="GO" id="GO:0008654">
    <property type="term" value="P:phospholipid biosynthetic process"/>
    <property type="evidence" value="ECO:0007669"/>
    <property type="project" value="UniProtKB-UniRule"/>
</dbReference>
<dbReference type="GO" id="GO:0016780">
    <property type="term" value="F:phosphotransferase activity, for other substituted phosphate groups"/>
    <property type="evidence" value="ECO:0007669"/>
    <property type="project" value="UniProtKB-UniRule"/>
</dbReference>
<evidence type="ECO:0000313" key="14">
    <source>
        <dbReference type="EMBL" id="VYS92510.1"/>
    </source>
</evidence>
<evidence type="ECO:0000313" key="13">
    <source>
        <dbReference type="EMBL" id="KAB7460560.1"/>
    </source>
</evidence>
<organism evidence="14">
    <name type="scientific">Bifidobacterium dentium</name>
    <dbReference type="NCBI Taxonomy" id="1689"/>
    <lineage>
        <taxon>Bacteria</taxon>
        <taxon>Bacillati</taxon>
        <taxon>Actinomycetota</taxon>
        <taxon>Actinomycetes</taxon>
        <taxon>Bifidobacteriales</taxon>
        <taxon>Bifidobacteriaceae</taxon>
        <taxon>Bifidobacterium</taxon>
    </lineage>
</organism>
<dbReference type="RefSeq" id="WP_034521774.1">
    <property type="nucleotide sequence ID" value="NZ_CACRSP010000003.1"/>
</dbReference>
<comment type="similarity">
    <text evidence="3 12">Belongs to the CDP-alcohol phosphatidyltransferase class-I family.</text>
</comment>
<dbReference type="HAMAP" id="MF_02241">
    <property type="entry name" value="PIP_synthase"/>
    <property type="match status" value="1"/>
</dbReference>
<dbReference type="GO" id="GO:0012505">
    <property type="term" value="C:endomembrane system"/>
    <property type="evidence" value="ECO:0007669"/>
    <property type="project" value="UniProtKB-SubCell"/>
</dbReference>
<feature type="transmembrane region" description="Helical" evidence="12">
    <location>
        <begin position="20"/>
        <end position="44"/>
    </location>
</feature>
<feature type="binding site" evidence="12">
    <location>
        <position position="79"/>
    </location>
    <ligand>
        <name>a CDP-1,2-diacyl-sn-glycerol</name>
        <dbReference type="ChEBI" id="CHEBI:58332"/>
    </ligand>
</feature>
<comment type="catalytic activity">
    <reaction evidence="11 12">
        <text>a CDP-1,2-diacyl-sn-glycerol + 1D-myo-inositol 3-phosphate = a 1,2-diacyl-sn-glycero-3-phospho-(1D-myo-inositol-3-phosphate) + CMP + H(+)</text>
        <dbReference type="Rhea" id="RHEA:60504"/>
        <dbReference type="ChEBI" id="CHEBI:15378"/>
        <dbReference type="ChEBI" id="CHEBI:58088"/>
        <dbReference type="ChEBI" id="CHEBI:58332"/>
        <dbReference type="ChEBI" id="CHEBI:58401"/>
        <dbReference type="ChEBI" id="CHEBI:60377"/>
    </reaction>
</comment>
<comment type="caution">
    <text evidence="12">Lacks conserved residue(s) required for the propagation of feature annotation.</text>
</comment>
<comment type="subcellular location">
    <subcellularLocation>
        <location evidence="12">Cell membrane</location>
        <topology evidence="12">Multi-pass membrane protein</topology>
    </subcellularLocation>
    <subcellularLocation>
        <location evidence="1">Endomembrane system</location>
        <topology evidence="1">Multi-pass membrane protein</topology>
    </subcellularLocation>
</comment>
<keyword evidence="6 12" id="KW-1133">Transmembrane helix</keyword>
<feature type="transmembrane region" description="Helical" evidence="12">
    <location>
        <begin position="186"/>
        <end position="206"/>
    </location>
</feature>
<keyword evidence="12" id="KW-0460">Magnesium</keyword>
<reference evidence="13 15" key="1">
    <citation type="journal article" date="2019" name="Nat. Med.">
        <title>A library of human gut bacterial isolates paired with longitudinal multiomics data enables mechanistic microbiome research.</title>
        <authorList>
            <person name="Poyet M."/>
            <person name="Groussin M."/>
            <person name="Gibbons S.M."/>
            <person name="Avila-Pacheco J."/>
            <person name="Jiang X."/>
            <person name="Kearney S.M."/>
            <person name="Perrotta A.R."/>
            <person name="Berdy B."/>
            <person name="Zhao S."/>
            <person name="Lieberman T.D."/>
            <person name="Swanson P.K."/>
            <person name="Smith M."/>
            <person name="Roesemann S."/>
            <person name="Alexander J.E."/>
            <person name="Rich S.A."/>
            <person name="Livny J."/>
            <person name="Vlamakis H."/>
            <person name="Clish C."/>
            <person name="Bullock K."/>
            <person name="Deik A."/>
            <person name="Scott J."/>
            <person name="Pierce K.A."/>
            <person name="Xavier R.J."/>
            <person name="Alm E.J."/>
        </authorList>
    </citation>
    <scope>NUCLEOTIDE SEQUENCE [LARGE SCALE GENOMIC DNA]</scope>
    <source>
        <strain evidence="13 15">BIOML-A2</strain>
    </source>
</reference>
<evidence type="ECO:0000256" key="10">
    <source>
        <dbReference type="ARBA" id="ARBA00033137"/>
    </source>
</evidence>
<evidence type="ECO:0000256" key="6">
    <source>
        <dbReference type="ARBA" id="ARBA00022989"/>
    </source>
</evidence>
<protein>
    <recommendedName>
        <fullName evidence="9 12">Phosphatidylinositol phosphate synthase</fullName>
        <shortName evidence="12">PIP synthase</shortName>
        <ecNumber evidence="12">2.7.8.-</ecNumber>
    </recommendedName>
    <alternativeName>
        <fullName evidence="10 12">CDP-diacylglycerol--D-myo-inositol-3-phosphate 3-phosphatidyltransferase</fullName>
    </alternativeName>
</protein>
<keyword evidence="12" id="KW-1208">Phospholipid metabolism</keyword>
<dbReference type="GO" id="GO:0005886">
    <property type="term" value="C:plasma membrane"/>
    <property type="evidence" value="ECO:0007669"/>
    <property type="project" value="UniProtKB-SubCell"/>
</dbReference>
<dbReference type="UniPathway" id="UPA00220"/>
<feature type="transmembrane region" description="Helical" evidence="12">
    <location>
        <begin position="125"/>
        <end position="144"/>
    </location>
</feature>
<name>A0A6N2SL50_9BIFI</name>
<feature type="binding site" evidence="12">
    <location>
        <position position="65"/>
    </location>
    <ligand>
        <name>Mg(2+)</name>
        <dbReference type="ChEBI" id="CHEBI:18420"/>
        <label>2</label>
    </ligand>
</feature>
<proteinExistence type="inferred from homology"/>
<comment type="subunit">
    <text evidence="4 12">Homodimer.</text>
</comment>
<dbReference type="EMBL" id="CACRSP010000003">
    <property type="protein sequence ID" value="VYS92510.1"/>
    <property type="molecule type" value="Genomic_DNA"/>
</dbReference>
<evidence type="ECO:0000256" key="5">
    <source>
        <dbReference type="ARBA" id="ARBA00022692"/>
    </source>
</evidence>
<feature type="active site" description="Proton acceptor" evidence="12">
    <location>
        <position position="90"/>
    </location>
</feature>
<keyword evidence="12" id="KW-1003">Cell membrane</keyword>
<dbReference type="EC" id="2.7.8.-" evidence="12"/>
<keyword evidence="5 12" id="KW-0812">Transmembrane</keyword>
<reference evidence="14" key="2">
    <citation type="submission" date="2019-11" db="EMBL/GenBank/DDBJ databases">
        <authorList>
            <person name="Feng L."/>
        </authorList>
    </citation>
    <scope>NUCLEOTIDE SEQUENCE</scope>
    <source>
        <strain evidence="14">BdentiumLFYP24</strain>
    </source>
</reference>
<dbReference type="GO" id="GO:0000287">
    <property type="term" value="F:magnesium ion binding"/>
    <property type="evidence" value="ECO:0007669"/>
    <property type="project" value="UniProtKB-UniRule"/>
</dbReference>
<feature type="binding site" evidence="12">
    <location>
        <begin position="28"/>
        <end position="31"/>
    </location>
    <ligand>
        <name>a CDP-1,2-diacyl-sn-glycerol</name>
        <dbReference type="ChEBI" id="CHEBI:58332"/>
    </ligand>
</feature>
<evidence type="ECO:0000256" key="9">
    <source>
        <dbReference type="ARBA" id="ARBA00024082"/>
    </source>
</evidence>